<dbReference type="Proteomes" id="UP000504635">
    <property type="component" value="Unplaced"/>
</dbReference>
<dbReference type="AlphaFoldDB" id="A0A6J2YNL6"/>
<dbReference type="OrthoDB" id="10053513at2759"/>
<gene>
    <name evidence="2" type="primary">LOC115889069</name>
</gene>
<protein>
    <submittedName>
        <fullName evidence="2">Uncharacterized protein LOC115889069</fullName>
    </submittedName>
</protein>
<dbReference type="GeneID" id="115889069"/>
<accession>A0A6J2YNL6</accession>
<dbReference type="KEGG" id="soy:115889069"/>
<evidence type="ECO:0000313" key="2">
    <source>
        <dbReference type="RefSeq" id="XP_030764844.1"/>
    </source>
</evidence>
<organism evidence="1 2">
    <name type="scientific">Sitophilus oryzae</name>
    <name type="common">Rice weevil</name>
    <name type="synonym">Curculio oryzae</name>
    <dbReference type="NCBI Taxonomy" id="7048"/>
    <lineage>
        <taxon>Eukaryota</taxon>
        <taxon>Metazoa</taxon>
        <taxon>Ecdysozoa</taxon>
        <taxon>Arthropoda</taxon>
        <taxon>Hexapoda</taxon>
        <taxon>Insecta</taxon>
        <taxon>Pterygota</taxon>
        <taxon>Neoptera</taxon>
        <taxon>Endopterygota</taxon>
        <taxon>Coleoptera</taxon>
        <taxon>Polyphaga</taxon>
        <taxon>Cucujiformia</taxon>
        <taxon>Curculionidae</taxon>
        <taxon>Dryophthorinae</taxon>
        <taxon>Sitophilus</taxon>
    </lineage>
</organism>
<evidence type="ECO:0000313" key="1">
    <source>
        <dbReference type="Proteomes" id="UP000504635"/>
    </source>
</evidence>
<dbReference type="PANTHER" id="PTHR33053:SF9">
    <property type="entry name" value="AGAP000105-PA"/>
    <property type="match status" value="1"/>
</dbReference>
<keyword evidence="1" id="KW-1185">Reference proteome</keyword>
<dbReference type="InParanoid" id="A0A6J2YNL6"/>
<dbReference type="PANTHER" id="PTHR33053">
    <property type="entry name" value="PROTEIN, PUTATIVE-RELATED"/>
    <property type="match status" value="1"/>
</dbReference>
<dbReference type="RefSeq" id="XP_030764844.1">
    <property type="nucleotide sequence ID" value="XM_030908984.1"/>
</dbReference>
<sequence>MAEKRYNAKYKSVKRSMEEIIASSSHKKKQTIQEAKNILIENIEFEENCNVECERVMEVSSPVSHLIESDESVEDESISSVNILQDGIICSNEAKMSASDNFRQFLCSWAKNYSVNHSQLNNLLKGLNEHLHLELPSDARTILSTARQTHIKQMTTNSGKTGSFCYIGIAVNLKKILSSKIILSKIKSVELKLIFNIDGVPLSKSSNRQFWPILGKVWVPNFNIYPFPVAIFCGDGKPNLTNFFSEFITEINNLLHSGIELGGIRYSIKILCFTCDAPARAFAKCIKGHNGKYGCERCNQQGLYHQGRMLFKETKAALRTNEDFKNQIQQEHHHGVTPLLQITDFNCISLFVLDSMHLCFLGVMKKLLKYWHSDTATRLHLRDRTKISEYLEYTAQFIPEEFSRKSRGLYELDHWKATELRLFALYTGVIVLKNILPSNLYYHFVLYHSALRILFSNDISDHNLNCSRNLLLSFVGDFEKNYGNTSVIYNVHSLIHITDDVQNLKVNLNDLSCFSFESYLGKLVKLLRTPNRPLAQVVKRLSETQIFFYIPNTNNTELQFKNCLLTSNNFKDSFIIMKNNKIAKIKLIRNNELTVNKCLGQKDYFSYPFPSRTIGIHQFHEISNIEIKCKISDIKNKLLVIKELNKSAYVAFELLHTS</sequence>
<name>A0A6J2YNL6_SITOR</name>
<reference evidence="2" key="1">
    <citation type="submission" date="2025-08" db="UniProtKB">
        <authorList>
            <consortium name="RefSeq"/>
        </authorList>
    </citation>
    <scope>IDENTIFICATION</scope>
    <source>
        <tissue evidence="2">Gonads</tissue>
    </source>
</reference>
<proteinExistence type="predicted"/>